<reference evidence="2 3" key="1">
    <citation type="submission" date="2020-05" db="EMBL/GenBank/DDBJ databases">
        <title>Ramlibacter rhizophilus sp. nov., isolated from rhizosphere soil of national flower Mugunghwa from South Korea.</title>
        <authorList>
            <person name="Zheng-Fei Y."/>
            <person name="Huan T."/>
        </authorList>
    </citation>
    <scope>NUCLEOTIDE SEQUENCE [LARGE SCALE GENOMIC DNA]</scope>
    <source>
        <strain evidence="2 3">H242</strain>
    </source>
</reference>
<organism evidence="2 3">
    <name type="scientific">Ramlibacter terrae</name>
    <dbReference type="NCBI Taxonomy" id="2732511"/>
    <lineage>
        <taxon>Bacteria</taxon>
        <taxon>Pseudomonadati</taxon>
        <taxon>Pseudomonadota</taxon>
        <taxon>Betaproteobacteria</taxon>
        <taxon>Burkholderiales</taxon>
        <taxon>Comamonadaceae</taxon>
        <taxon>Ramlibacter</taxon>
    </lineage>
</organism>
<feature type="compositionally biased region" description="Basic and acidic residues" evidence="1">
    <location>
        <begin position="1"/>
        <end position="26"/>
    </location>
</feature>
<name>A0ABX6NZI5_9BURK</name>
<dbReference type="Proteomes" id="UP000500826">
    <property type="component" value="Chromosome"/>
</dbReference>
<evidence type="ECO:0000256" key="1">
    <source>
        <dbReference type="SAM" id="MobiDB-lite"/>
    </source>
</evidence>
<evidence type="ECO:0000313" key="2">
    <source>
        <dbReference type="EMBL" id="QJW83220.1"/>
    </source>
</evidence>
<accession>A0ABX6NZI5</accession>
<sequence>MTDPRNIAHDKKVAQEKKHRHEEVPHGAHAVQPGKKPHLEPAPVAEVQEPAATPGESVPDKA</sequence>
<feature type="compositionally biased region" description="Low complexity" evidence="1">
    <location>
        <begin position="41"/>
        <end position="54"/>
    </location>
</feature>
<proteinExistence type="predicted"/>
<gene>
    <name evidence="2" type="ORF">HK414_25335</name>
</gene>
<keyword evidence="3" id="KW-1185">Reference proteome</keyword>
<dbReference type="EMBL" id="CP053418">
    <property type="protein sequence ID" value="QJW83220.1"/>
    <property type="molecule type" value="Genomic_DNA"/>
</dbReference>
<protein>
    <submittedName>
        <fullName evidence="2">Uncharacterized protein</fullName>
    </submittedName>
</protein>
<evidence type="ECO:0000313" key="3">
    <source>
        <dbReference type="Proteomes" id="UP000500826"/>
    </source>
</evidence>
<feature type="region of interest" description="Disordered" evidence="1">
    <location>
        <begin position="1"/>
        <end position="62"/>
    </location>
</feature>